<evidence type="ECO:0000313" key="2">
    <source>
        <dbReference type="Proteomes" id="UP000723714"/>
    </source>
</evidence>
<sequence length="298" mass="34425">MIIKKGDAMTKYVSLIIDIENSRGYNVQERNAMQEFMIDCIKRLNVLFSGAVQFEVTFSAGDEVQGLFRDVTSAVLYLRLFEMLIRPVKIRAGIGVGEWNVKIEDGLSTEQDGPVYHRARQAIEEVYKKQTQRYRICSENDDDLLNHLLNSSCTLKEQQGYMQNIAFIIMELLYPFTKSDFVLYKHDIITELLKIKYEYKIGKRNGYQTGRPLYTEDLDTCLHGDVLYVVDPINIDGNSFESEEVIIKKNMSSNIAEVLGCKRQNADMLIKRGNSIAIRAMDYIALQYIEREQRMYGI</sequence>
<comment type="caution">
    <text evidence="1">The sequence shown here is derived from an EMBL/GenBank/DDBJ whole genome shotgun (WGS) entry which is preliminary data.</text>
</comment>
<evidence type="ECO:0000313" key="1">
    <source>
        <dbReference type="EMBL" id="MBU3877552.1"/>
    </source>
</evidence>
<gene>
    <name evidence="1" type="ORF">HGO97_017250</name>
</gene>
<accession>A0ABS6D7H4</accession>
<organism evidence="1 2">
    <name type="scientific">Faecalicatena faecalis</name>
    <dbReference type="NCBI Taxonomy" id="2726362"/>
    <lineage>
        <taxon>Bacteria</taxon>
        <taxon>Bacillati</taxon>
        <taxon>Bacillota</taxon>
        <taxon>Clostridia</taxon>
        <taxon>Lachnospirales</taxon>
        <taxon>Lachnospiraceae</taxon>
        <taxon>Faecalicatena</taxon>
    </lineage>
</organism>
<dbReference type="RefSeq" id="WP_216244174.1">
    <property type="nucleotide sequence ID" value="NZ_JABACJ020000019.1"/>
</dbReference>
<dbReference type="InterPro" id="IPR032580">
    <property type="entry name" value="SatD"/>
</dbReference>
<dbReference type="Proteomes" id="UP000723714">
    <property type="component" value="Unassembled WGS sequence"/>
</dbReference>
<keyword evidence="2" id="KW-1185">Reference proteome</keyword>
<protein>
    <submittedName>
        <fullName evidence="1">SatD family protein</fullName>
    </submittedName>
</protein>
<dbReference type="EMBL" id="JABACJ020000019">
    <property type="protein sequence ID" value="MBU3877552.1"/>
    <property type="molecule type" value="Genomic_DNA"/>
</dbReference>
<name>A0ABS6D7H4_9FIRM</name>
<proteinExistence type="predicted"/>
<reference evidence="1 2" key="1">
    <citation type="submission" date="2021-06" db="EMBL/GenBank/DDBJ databases">
        <title>Faecalicatena sp. nov. isolated from porcine feces.</title>
        <authorList>
            <person name="Oh B.S."/>
            <person name="Lee J.H."/>
        </authorList>
    </citation>
    <scope>NUCLEOTIDE SEQUENCE [LARGE SCALE GENOMIC DNA]</scope>
    <source>
        <strain evidence="1 2">AGMB00832</strain>
    </source>
</reference>
<dbReference type="Pfam" id="PF16264">
    <property type="entry name" value="SatD"/>
    <property type="match status" value="1"/>
</dbReference>